<evidence type="ECO:0000313" key="1">
    <source>
        <dbReference type="EMBL" id="CAL1571623.1"/>
    </source>
</evidence>
<dbReference type="AlphaFoldDB" id="A0AAV2J3Z9"/>
<gene>
    <name evidence="1" type="ORF">KC01_LOCUS3723</name>
</gene>
<proteinExistence type="predicted"/>
<sequence length="142" mass="15362">MESVSFQLNKHKPWIETSYHGVITENTEVVLLDPPLVALDKDAPVPYAAPTVVVVSLGKTLYPTLPLSSSPSLPPPLLLPSLHPLFLLLSSCPPCTLSSPSSPPHPLFLLCSSTSLSVGHYLPSLRPCHCSITFDSREKRVV</sequence>
<protein>
    <submittedName>
        <fullName evidence="1">Uncharacterized protein</fullName>
    </submittedName>
</protein>
<organism evidence="1 2">
    <name type="scientific">Knipowitschia caucasica</name>
    <name type="common">Caucasian dwarf goby</name>
    <name type="synonym">Pomatoschistus caucasicus</name>
    <dbReference type="NCBI Taxonomy" id="637954"/>
    <lineage>
        <taxon>Eukaryota</taxon>
        <taxon>Metazoa</taxon>
        <taxon>Chordata</taxon>
        <taxon>Craniata</taxon>
        <taxon>Vertebrata</taxon>
        <taxon>Euteleostomi</taxon>
        <taxon>Actinopterygii</taxon>
        <taxon>Neopterygii</taxon>
        <taxon>Teleostei</taxon>
        <taxon>Neoteleostei</taxon>
        <taxon>Acanthomorphata</taxon>
        <taxon>Gobiaria</taxon>
        <taxon>Gobiiformes</taxon>
        <taxon>Gobioidei</taxon>
        <taxon>Gobiidae</taxon>
        <taxon>Gobiinae</taxon>
        <taxon>Knipowitschia</taxon>
    </lineage>
</organism>
<evidence type="ECO:0000313" key="2">
    <source>
        <dbReference type="Proteomes" id="UP001497482"/>
    </source>
</evidence>
<accession>A0AAV2J3Z9</accession>
<dbReference type="EMBL" id="OZ035832">
    <property type="protein sequence ID" value="CAL1571623.1"/>
    <property type="molecule type" value="Genomic_DNA"/>
</dbReference>
<reference evidence="1 2" key="1">
    <citation type="submission" date="2024-04" db="EMBL/GenBank/DDBJ databases">
        <authorList>
            <person name="Waldvogel A.-M."/>
            <person name="Schoenle A."/>
        </authorList>
    </citation>
    <scope>NUCLEOTIDE SEQUENCE [LARGE SCALE GENOMIC DNA]</scope>
</reference>
<keyword evidence="2" id="KW-1185">Reference proteome</keyword>
<name>A0AAV2J3Z9_KNICA</name>
<dbReference type="Proteomes" id="UP001497482">
    <property type="component" value="Chromosome 10"/>
</dbReference>